<dbReference type="PANTHER" id="PTHR34353:SF3">
    <property type="entry name" value="CRISPR-ASSOCIATED ENDONUCLEASE CAS1"/>
    <property type="match status" value="1"/>
</dbReference>
<name>U1PBM8_9ACTO</name>
<dbReference type="HOGENOM" id="CLU_077904_0_0_11"/>
<reference evidence="9 10" key="1">
    <citation type="submission" date="2013-08" db="EMBL/GenBank/DDBJ databases">
        <authorList>
            <person name="Weinstock G."/>
            <person name="Sodergren E."/>
            <person name="Wylie T."/>
            <person name="Fulton L."/>
            <person name="Fulton R."/>
            <person name="Fronick C."/>
            <person name="O'Laughlin M."/>
            <person name="Godfrey J."/>
            <person name="Miner T."/>
            <person name="Herter B."/>
            <person name="Appelbaum E."/>
            <person name="Cordes M."/>
            <person name="Lek S."/>
            <person name="Wollam A."/>
            <person name="Pepin K.H."/>
            <person name="Palsikar V.B."/>
            <person name="Mitreva M."/>
            <person name="Wilson R.K."/>
        </authorList>
    </citation>
    <scope>NUCLEOTIDE SEQUENCE [LARGE SCALE GENOMIC DNA]</scope>
    <source>
        <strain evidence="9 10">F0530</strain>
    </source>
</reference>
<keyword evidence="3 8" id="KW-0255">Endonuclease</keyword>
<dbReference type="InterPro" id="IPR033641">
    <property type="entry name" value="Cas1_I-E"/>
</dbReference>
<keyword evidence="7 8" id="KW-0238">DNA-binding</keyword>
<sequence length="318" mass="34588">MKPIPGAKPPDPKDLVRARDRLTFLYVERCTINRDSNAITVADGHGIAHVPAAALSVLMLGPGVRITHSAISVLSESGSTVVWVGENGVRYYAHGTPPSRSSRLLEAQARAVSDPALRLAVARNMYLMRFVGEDVSKLSLQQLRGREGARVRRLYQQNSQRTGVPWDKREYDPDNFEDGSVVNQALSAANSAIYGVIHAVIVALGCSPGLGFVHSGTYRSFVYDIADLYKADLTIPIAFDLAASPTEESVGSAARKAVRDAVREFRLLERCVTDIKRLLSVVGDLPDDDELAVADLRLWDDADGTVAAGVSYDEDVPW</sequence>
<dbReference type="InterPro" id="IPR042206">
    <property type="entry name" value="CRISPR-assoc_Cas1_C"/>
</dbReference>
<evidence type="ECO:0000256" key="8">
    <source>
        <dbReference type="HAMAP-Rule" id="MF_01470"/>
    </source>
</evidence>
<dbReference type="Proteomes" id="UP000016481">
    <property type="component" value="Unassembled WGS sequence"/>
</dbReference>
<dbReference type="Gene3D" id="3.100.10.20">
    <property type="entry name" value="CRISPR-associated endonuclease Cas1, N-terminal domain"/>
    <property type="match status" value="1"/>
</dbReference>
<comment type="caution">
    <text evidence="9">The sequence shown here is derived from an EMBL/GenBank/DDBJ whole genome shotgun (WGS) entry which is preliminary data.</text>
</comment>
<dbReference type="PANTHER" id="PTHR34353">
    <property type="entry name" value="CRISPR-ASSOCIATED ENDONUCLEASE CAS1 1"/>
    <property type="match status" value="1"/>
</dbReference>
<evidence type="ECO:0000256" key="2">
    <source>
        <dbReference type="ARBA" id="ARBA00022723"/>
    </source>
</evidence>
<evidence type="ECO:0000256" key="6">
    <source>
        <dbReference type="ARBA" id="ARBA00023118"/>
    </source>
</evidence>
<comment type="function">
    <text evidence="8">CRISPR (clustered regularly interspaced short palindromic repeat), is an adaptive immune system that provides protection against mobile genetic elements (viruses, transposable elements and conjugative plasmids). CRISPR clusters contain spacers, sequences complementary to antecedent mobile elements, and target invading nucleic acids. CRISPR clusters are transcribed and processed into CRISPR RNA (crRNA). Acts as a dsDNA endonuclease. Involved in the integration of spacer DNA into the CRISPR cassette.</text>
</comment>
<feature type="binding site" evidence="8">
    <location>
        <position position="147"/>
    </location>
    <ligand>
        <name>Mn(2+)</name>
        <dbReference type="ChEBI" id="CHEBI:29035"/>
    </ligand>
</feature>
<dbReference type="PATRIC" id="fig|1321817.3.peg.1645"/>
<comment type="cofactor">
    <cofactor evidence="8">
        <name>Mg(2+)</name>
        <dbReference type="ChEBI" id="CHEBI:18420"/>
    </cofactor>
    <cofactor evidence="8">
        <name>Mn(2+)</name>
        <dbReference type="ChEBI" id="CHEBI:29035"/>
    </cofactor>
</comment>
<feature type="binding site" evidence="8">
    <location>
        <position position="214"/>
    </location>
    <ligand>
        <name>Mn(2+)</name>
        <dbReference type="ChEBI" id="CHEBI:29035"/>
    </ligand>
</feature>
<dbReference type="Gene3D" id="1.20.120.920">
    <property type="entry name" value="CRISPR-associated endonuclease Cas1, C-terminal domain"/>
    <property type="match status" value="1"/>
</dbReference>
<dbReference type="GO" id="GO:0004520">
    <property type="term" value="F:DNA endonuclease activity"/>
    <property type="evidence" value="ECO:0007669"/>
    <property type="project" value="InterPro"/>
</dbReference>
<proteinExistence type="inferred from homology"/>
<dbReference type="RefSeq" id="WP_021604018.1">
    <property type="nucleotide sequence ID" value="NZ_KE951494.1"/>
</dbReference>
<organism evidence="9 10">
    <name type="scientific">Actinomyces graevenitzii F0530</name>
    <dbReference type="NCBI Taxonomy" id="1321817"/>
    <lineage>
        <taxon>Bacteria</taxon>
        <taxon>Bacillati</taxon>
        <taxon>Actinomycetota</taxon>
        <taxon>Actinomycetes</taxon>
        <taxon>Actinomycetales</taxon>
        <taxon>Actinomycetaceae</taxon>
        <taxon>Actinomyces</taxon>
    </lineage>
</organism>
<evidence type="ECO:0000313" key="10">
    <source>
        <dbReference type="Proteomes" id="UP000016481"/>
    </source>
</evidence>
<dbReference type="InterPro" id="IPR050646">
    <property type="entry name" value="Cas1"/>
</dbReference>
<keyword evidence="4 8" id="KW-0378">Hydrolase</keyword>
<dbReference type="InterPro" id="IPR019851">
    <property type="entry name" value="CRISPR-assoc_Cas1_ECOLI"/>
</dbReference>
<keyword evidence="1 8" id="KW-0540">Nuclease</keyword>
<feature type="binding site" evidence="8">
    <location>
        <position position="227"/>
    </location>
    <ligand>
        <name>Mn(2+)</name>
        <dbReference type="ChEBI" id="CHEBI:29035"/>
    </ligand>
</feature>
<gene>
    <name evidence="8" type="primary">cas1</name>
    <name evidence="9" type="ORF">HMPREF1978_01886</name>
</gene>
<dbReference type="GO" id="GO:0046872">
    <property type="term" value="F:metal ion binding"/>
    <property type="evidence" value="ECO:0007669"/>
    <property type="project" value="UniProtKB-UniRule"/>
</dbReference>
<dbReference type="AlphaFoldDB" id="U1PBM8"/>
<evidence type="ECO:0000256" key="4">
    <source>
        <dbReference type="ARBA" id="ARBA00022801"/>
    </source>
</evidence>
<dbReference type="GO" id="GO:0043571">
    <property type="term" value="P:maintenance of CRISPR repeat elements"/>
    <property type="evidence" value="ECO:0007669"/>
    <property type="project" value="UniProtKB-UniRule"/>
</dbReference>
<evidence type="ECO:0000256" key="3">
    <source>
        <dbReference type="ARBA" id="ARBA00022759"/>
    </source>
</evidence>
<dbReference type="EMBL" id="AWSC01000089">
    <property type="protein sequence ID" value="ERH14160.1"/>
    <property type="molecule type" value="Genomic_DNA"/>
</dbReference>
<evidence type="ECO:0000256" key="5">
    <source>
        <dbReference type="ARBA" id="ARBA00022842"/>
    </source>
</evidence>
<accession>U1PBM8</accession>
<dbReference type="HAMAP" id="MF_01470">
    <property type="entry name" value="Cas1"/>
    <property type="match status" value="1"/>
</dbReference>
<evidence type="ECO:0000313" key="9">
    <source>
        <dbReference type="EMBL" id="ERH14160.1"/>
    </source>
</evidence>
<comment type="subunit">
    <text evidence="8">Homodimer, forms a heterotetramer with a Cas2 homodimer.</text>
</comment>
<evidence type="ECO:0000256" key="7">
    <source>
        <dbReference type="ARBA" id="ARBA00023125"/>
    </source>
</evidence>
<dbReference type="GO" id="GO:0051607">
    <property type="term" value="P:defense response to virus"/>
    <property type="evidence" value="ECO:0007669"/>
    <property type="project" value="UniProtKB-UniRule"/>
</dbReference>
<keyword evidence="8" id="KW-0464">Manganese</keyword>
<dbReference type="InterPro" id="IPR042211">
    <property type="entry name" value="CRISPR-assoc_Cas1_N"/>
</dbReference>
<keyword evidence="2 8" id="KW-0479">Metal-binding</keyword>
<keyword evidence="5 8" id="KW-0460">Magnesium</keyword>
<dbReference type="GO" id="GO:0016787">
    <property type="term" value="F:hydrolase activity"/>
    <property type="evidence" value="ECO:0007669"/>
    <property type="project" value="UniProtKB-KW"/>
</dbReference>
<evidence type="ECO:0000256" key="1">
    <source>
        <dbReference type="ARBA" id="ARBA00022722"/>
    </source>
</evidence>
<dbReference type="CDD" id="cd09719">
    <property type="entry name" value="Cas1_I-E"/>
    <property type="match status" value="1"/>
</dbReference>
<dbReference type="InterPro" id="IPR002729">
    <property type="entry name" value="CRISPR-assoc_Cas1"/>
</dbReference>
<comment type="similarity">
    <text evidence="8">Belongs to the CRISPR-associated endonuclease Cas1 family.</text>
</comment>
<dbReference type="NCBIfam" id="TIGR03638">
    <property type="entry name" value="cas1_ECOLI"/>
    <property type="match status" value="1"/>
</dbReference>
<protein>
    <recommendedName>
        <fullName evidence="8">CRISPR-associated endonuclease Cas1</fullName>
        <ecNumber evidence="8">3.1.-.-</ecNumber>
    </recommendedName>
</protein>
<dbReference type="Pfam" id="PF01867">
    <property type="entry name" value="Cas_Cas1"/>
    <property type="match status" value="2"/>
</dbReference>
<dbReference type="EC" id="3.1.-.-" evidence="8"/>
<dbReference type="GO" id="GO:0003677">
    <property type="term" value="F:DNA binding"/>
    <property type="evidence" value="ECO:0007669"/>
    <property type="project" value="UniProtKB-KW"/>
</dbReference>
<keyword evidence="6 8" id="KW-0051">Antiviral defense</keyword>
<dbReference type="NCBIfam" id="TIGR00287">
    <property type="entry name" value="cas1"/>
    <property type="match status" value="1"/>
</dbReference>